<reference evidence="1" key="1">
    <citation type="journal article" date="2020" name="Stud. Mycol.">
        <title>101 Dothideomycetes genomes: a test case for predicting lifestyles and emergence of pathogens.</title>
        <authorList>
            <person name="Haridas S."/>
            <person name="Albert R."/>
            <person name="Binder M."/>
            <person name="Bloem J."/>
            <person name="Labutti K."/>
            <person name="Salamov A."/>
            <person name="Andreopoulos B."/>
            <person name="Baker S."/>
            <person name="Barry K."/>
            <person name="Bills G."/>
            <person name="Bluhm B."/>
            <person name="Cannon C."/>
            <person name="Castanera R."/>
            <person name="Culley D."/>
            <person name="Daum C."/>
            <person name="Ezra D."/>
            <person name="Gonzalez J."/>
            <person name="Henrissat B."/>
            <person name="Kuo A."/>
            <person name="Liang C."/>
            <person name="Lipzen A."/>
            <person name="Lutzoni F."/>
            <person name="Magnuson J."/>
            <person name="Mondo S."/>
            <person name="Nolan M."/>
            <person name="Ohm R."/>
            <person name="Pangilinan J."/>
            <person name="Park H.-J."/>
            <person name="Ramirez L."/>
            <person name="Alfaro M."/>
            <person name="Sun H."/>
            <person name="Tritt A."/>
            <person name="Yoshinaga Y."/>
            <person name="Zwiers L.-H."/>
            <person name="Turgeon B."/>
            <person name="Goodwin S."/>
            <person name="Spatafora J."/>
            <person name="Crous P."/>
            <person name="Grigoriev I."/>
        </authorList>
    </citation>
    <scope>NUCLEOTIDE SEQUENCE</scope>
    <source>
        <strain evidence="1">CBS 130266</strain>
    </source>
</reference>
<sequence length="443" mass="51026">MAAISLQGTNVPTAFSHMNDSVWGEYFGRIRSMTQKEVDFMGAMSSLAQHFDGLAHKTMLLNSPWLQDLLTLGDFHRTECAYTNDGVACLKNLESFADLHRIELFNHDLITDPEIGILYTILCLELQTCNKFFEQAMAETMNFPFQRQRQAHRELLSTILDDYEYDAAHLEEQTRTCVHQAKRFTTDTNTAEFGSNHWKLHINLVRLGFEKAFHPKNPCRDHNAVKKMIDRIVGWRSGGSHKGRSGMVDCRIGDFVSAITPRKAEPNVNANLLILRELNENRMRFTAVMQMTIKDQGQKLREQQRVITALAFRSLLENLPEERHRKKKTTCKNSDSESWIRFWDEAWNQADSLTKNLSNQSGRLLCMFQHNGKLKDVINSSGKNLYKELSEVIHRYTGNHEVDETQWNTTTGAVLHALKPERDSTGKIDLDKLRKTLIENRKP</sequence>
<gene>
    <name evidence="1" type="ORF">EJ08DRAFT_395027</name>
</gene>
<organism evidence="1 2">
    <name type="scientific">Tothia fuscella</name>
    <dbReference type="NCBI Taxonomy" id="1048955"/>
    <lineage>
        <taxon>Eukaryota</taxon>
        <taxon>Fungi</taxon>
        <taxon>Dikarya</taxon>
        <taxon>Ascomycota</taxon>
        <taxon>Pezizomycotina</taxon>
        <taxon>Dothideomycetes</taxon>
        <taxon>Pleosporomycetidae</taxon>
        <taxon>Venturiales</taxon>
        <taxon>Cylindrosympodiaceae</taxon>
        <taxon>Tothia</taxon>
    </lineage>
</organism>
<evidence type="ECO:0000313" key="1">
    <source>
        <dbReference type="EMBL" id="KAF2435261.1"/>
    </source>
</evidence>
<dbReference type="Proteomes" id="UP000800235">
    <property type="component" value="Unassembled WGS sequence"/>
</dbReference>
<name>A0A9P4U356_9PEZI</name>
<accession>A0A9P4U356</accession>
<comment type="caution">
    <text evidence="1">The sequence shown here is derived from an EMBL/GenBank/DDBJ whole genome shotgun (WGS) entry which is preliminary data.</text>
</comment>
<proteinExistence type="predicted"/>
<protein>
    <submittedName>
        <fullName evidence="1">Uncharacterized protein</fullName>
    </submittedName>
</protein>
<dbReference type="OrthoDB" id="4142077at2759"/>
<evidence type="ECO:0000313" key="2">
    <source>
        <dbReference type="Proteomes" id="UP000800235"/>
    </source>
</evidence>
<dbReference type="EMBL" id="MU007014">
    <property type="protein sequence ID" value="KAF2435261.1"/>
    <property type="molecule type" value="Genomic_DNA"/>
</dbReference>
<keyword evidence="2" id="KW-1185">Reference proteome</keyword>
<dbReference type="AlphaFoldDB" id="A0A9P4U356"/>